<reference evidence="4" key="1">
    <citation type="journal article" date="2019" name="Int. J. Syst. Evol. Microbiol.">
        <title>The Global Catalogue of Microorganisms (GCM) 10K type strain sequencing project: providing services to taxonomists for standard genome sequencing and annotation.</title>
        <authorList>
            <consortium name="The Broad Institute Genomics Platform"/>
            <consortium name="The Broad Institute Genome Sequencing Center for Infectious Disease"/>
            <person name="Wu L."/>
            <person name="Ma J."/>
        </authorList>
    </citation>
    <scope>NUCLEOTIDE SEQUENCE [LARGE SCALE GENOMIC DNA]</scope>
    <source>
        <strain evidence="4">KCTC 42082</strain>
    </source>
</reference>
<dbReference type="InterPro" id="IPR018247">
    <property type="entry name" value="EF_Hand_1_Ca_BS"/>
</dbReference>
<proteinExistence type="predicted"/>
<comment type="caution">
    <text evidence="3">The sequence shown here is derived from an EMBL/GenBank/DDBJ whole genome shotgun (WGS) entry which is preliminary data.</text>
</comment>
<dbReference type="PROSITE" id="PS50222">
    <property type="entry name" value="EF_HAND_2"/>
    <property type="match status" value="1"/>
</dbReference>
<sequence>MIDGAEAGMRRNSVWHRNRLSGIVIMVVLAGCAQHTSQSTDVTDKDADRVFDQANSDPRSGLGALDIERIGLGSYWNTLDKNGDGQVSRKEFRQRFREPAFQRQVLEKAQASNIATSEEAVSSSWRLPPQPPSQIWRSGATTPPATLSTPSAAAWGVAPSVDSSEQEASDRQDTQENPADDSVQDVMSP</sequence>
<dbReference type="PROSITE" id="PS00018">
    <property type="entry name" value="EF_HAND_1"/>
    <property type="match status" value="1"/>
</dbReference>
<protein>
    <recommendedName>
        <fullName evidence="2">EF-hand domain-containing protein</fullName>
    </recommendedName>
</protein>
<organism evidence="3 4">
    <name type="scientific">Kushneria pakistanensis</name>
    <dbReference type="NCBI Taxonomy" id="1508770"/>
    <lineage>
        <taxon>Bacteria</taxon>
        <taxon>Pseudomonadati</taxon>
        <taxon>Pseudomonadota</taxon>
        <taxon>Gammaproteobacteria</taxon>
        <taxon>Oceanospirillales</taxon>
        <taxon>Halomonadaceae</taxon>
        <taxon>Kushneria</taxon>
    </lineage>
</organism>
<name>A0ABQ3FCP2_9GAMM</name>
<feature type="compositionally biased region" description="Low complexity" evidence="1">
    <location>
        <begin position="138"/>
        <end position="154"/>
    </location>
</feature>
<feature type="domain" description="EF-hand" evidence="2">
    <location>
        <begin position="67"/>
        <end position="102"/>
    </location>
</feature>
<dbReference type="InterPro" id="IPR002048">
    <property type="entry name" value="EF_hand_dom"/>
</dbReference>
<dbReference type="EMBL" id="BMZM01000001">
    <property type="protein sequence ID" value="GHC18603.1"/>
    <property type="molecule type" value="Genomic_DNA"/>
</dbReference>
<gene>
    <name evidence="3" type="ORF">GCM10010082_07520</name>
</gene>
<feature type="compositionally biased region" description="Polar residues" evidence="1">
    <location>
        <begin position="112"/>
        <end position="125"/>
    </location>
</feature>
<accession>A0ABQ3FCP2</accession>
<dbReference type="Proteomes" id="UP000604243">
    <property type="component" value="Unassembled WGS sequence"/>
</dbReference>
<dbReference type="RefSeq" id="WP_189515227.1">
    <property type="nucleotide sequence ID" value="NZ_BMZM01000001.1"/>
</dbReference>
<evidence type="ECO:0000259" key="2">
    <source>
        <dbReference type="PROSITE" id="PS50222"/>
    </source>
</evidence>
<keyword evidence="4" id="KW-1185">Reference proteome</keyword>
<evidence type="ECO:0000313" key="3">
    <source>
        <dbReference type="EMBL" id="GHC18603.1"/>
    </source>
</evidence>
<evidence type="ECO:0000313" key="4">
    <source>
        <dbReference type="Proteomes" id="UP000604243"/>
    </source>
</evidence>
<feature type="region of interest" description="Disordered" evidence="1">
    <location>
        <begin position="112"/>
        <end position="189"/>
    </location>
</feature>
<evidence type="ECO:0000256" key="1">
    <source>
        <dbReference type="SAM" id="MobiDB-lite"/>
    </source>
</evidence>